<evidence type="ECO:0000313" key="1">
    <source>
        <dbReference type="EMBL" id="ADI74625.1"/>
    </source>
</evidence>
<dbReference type="AlphaFoldDB" id="D7EBA8"/>
<accession>D7EBA8</accession>
<dbReference type="RefSeq" id="WP_013195190.1">
    <property type="nucleotide sequence ID" value="NC_014253.1"/>
</dbReference>
<evidence type="ECO:0000313" key="2">
    <source>
        <dbReference type="Proteomes" id="UP000000391"/>
    </source>
</evidence>
<dbReference type="Proteomes" id="UP000000391">
    <property type="component" value="Chromosome"/>
</dbReference>
<name>D7EBA8_METEZ</name>
<dbReference type="HOGENOM" id="CLU_2285030_0_0_2"/>
<reference evidence="1 2" key="1">
    <citation type="submission" date="2010-06" db="EMBL/GenBank/DDBJ databases">
        <title>Complete sequence chromosome of Methanohalobium evestigatum Z-7303.</title>
        <authorList>
            <consortium name="US DOE Joint Genome Institute"/>
            <person name="Lucas S."/>
            <person name="Copeland A."/>
            <person name="Lapidus A."/>
            <person name="Cheng J.-F."/>
            <person name="Bruce D."/>
            <person name="Goodwin L."/>
            <person name="Pitluck S."/>
            <person name="Saunders E."/>
            <person name="Detter J.C."/>
            <person name="Han C."/>
            <person name="Tapia R."/>
            <person name="Land M."/>
            <person name="Hauser L."/>
            <person name="Kyrpides N."/>
            <person name="Mikhailova N."/>
            <person name="Sieprawska-Lupa M."/>
            <person name="Whitman W.B."/>
            <person name="Anderson I."/>
            <person name="Woyke T."/>
        </authorList>
    </citation>
    <scope>NUCLEOTIDE SEQUENCE [LARGE SCALE GENOMIC DNA]</scope>
    <source>
        <strain evidence="2">ATCC BAA-1072 / DSM 3721 / NBRC 107634 / OCM 161 / Z-7303</strain>
    </source>
</reference>
<dbReference type="GeneID" id="9347442"/>
<gene>
    <name evidence="1" type="ordered locus">Metev_1789</name>
</gene>
<protein>
    <submittedName>
        <fullName evidence="1">Uncharacterized protein</fullName>
    </submittedName>
</protein>
<keyword evidence="2" id="KW-1185">Reference proteome</keyword>
<sequence>MFNFDKPDTNREKFDEIGQKIWQLHLDLVKLKSQIDNQIVTLDECHVHLGFSNKVAGNFGTVLKKKEVKSKPVNFSYASGKSLNHLIHEEQSITGKVKNKV</sequence>
<proteinExistence type="predicted"/>
<dbReference type="KEGG" id="mev:Metev_1789"/>
<dbReference type="EMBL" id="CP002069">
    <property type="protein sequence ID" value="ADI74625.1"/>
    <property type="molecule type" value="Genomic_DNA"/>
</dbReference>
<organism evidence="1 2">
    <name type="scientific">Methanohalobium evestigatum (strain ATCC BAA-1072 / DSM 3721 / NBRC 107634 / OCM 161 / Z-7303)</name>
    <dbReference type="NCBI Taxonomy" id="644295"/>
    <lineage>
        <taxon>Archaea</taxon>
        <taxon>Methanobacteriati</taxon>
        <taxon>Methanobacteriota</taxon>
        <taxon>Stenosarchaea group</taxon>
        <taxon>Methanomicrobia</taxon>
        <taxon>Methanosarcinales</taxon>
        <taxon>Methanosarcinaceae</taxon>
        <taxon>Methanohalobium</taxon>
    </lineage>
</organism>